<evidence type="ECO:0000313" key="1">
    <source>
        <dbReference type="EMBL" id="KAF5395429.1"/>
    </source>
</evidence>
<dbReference type="EMBL" id="LUCH01013283">
    <property type="protein sequence ID" value="KAF5395429.1"/>
    <property type="molecule type" value="Genomic_DNA"/>
</dbReference>
<dbReference type="Proteomes" id="UP000748531">
    <property type="component" value="Unassembled WGS sequence"/>
</dbReference>
<proteinExistence type="predicted"/>
<sequence>MNPSIILIMVTCSWKFGSSQSIKLSITGPVTADFCDEIKLSEPDGIEACCLEQVGTTMHNERVIGEYRILYSESEKFRRDTARRYLRSTLKIPNKNGIGCLYNAYWIN</sequence>
<comment type="caution">
    <text evidence="1">The sequence shown here is derived from an EMBL/GenBank/DDBJ whole genome shotgun (WGS) entry which is preliminary data.</text>
</comment>
<keyword evidence="2" id="KW-1185">Reference proteome</keyword>
<protein>
    <submittedName>
        <fullName evidence="1">Uncharacterized protein</fullName>
    </submittedName>
</protein>
<name>A0A8J4T2R4_9TREM</name>
<accession>A0A8J4T2R4</accession>
<gene>
    <name evidence="1" type="ORF">PHET_12168</name>
</gene>
<reference evidence="1" key="1">
    <citation type="submission" date="2019-05" db="EMBL/GenBank/DDBJ databases">
        <title>Annotation for the trematode Paragonimus heterotremus.</title>
        <authorList>
            <person name="Choi Y.-J."/>
        </authorList>
    </citation>
    <scope>NUCLEOTIDE SEQUENCE</scope>
    <source>
        <strain evidence="1">LC</strain>
    </source>
</reference>
<organism evidence="1 2">
    <name type="scientific">Paragonimus heterotremus</name>
    <dbReference type="NCBI Taxonomy" id="100268"/>
    <lineage>
        <taxon>Eukaryota</taxon>
        <taxon>Metazoa</taxon>
        <taxon>Spiralia</taxon>
        <taxon>Lophotrochozoa</taxon>
        <taxon>Platyhelminthes</taxon>
        <taxon>Trematoda</taxon>
        <taxon>Digenea</taxon>
        <taxon>Plagiorchiida</taxon>
        <taxon>Troglotremata</taxon>
        <taxon>Troglotrematidae</taxon>
        <taxon>Paragonimus</taxon>
    </lineage>
</organism>
<evidence type="ECO:0000313" key="2">
    <source>
        <dbReference type="Proteomes" id="UP000748531"/>
    </source>
</evidence>
<dbReference type="OrthoDB" id="6307253at2759"/>
<dbReference type="AlphaFoldDB" id="A0A8J4T2R4"/>